<dbReference type="Proteomes" id="UP001156682">
    <property type="component" value="Unassembled WGS sequence"/>
</dbReference>
<evidence type="ECO:0000313" key="1">
    <source>
        <dbReference type="EMBL" id="GLR62774.1"/>
    </source>
</evidence>
<reference evidence="2" key="1">
    <citation type="journal article" date="2019" name="Int. J. Syst. Evol. Microbiol.">
        <title>The Global Catalogue of Microorganisms (GCM) 10K type strain sequencing project: providing services to taxonomists for standard genome sequencing and annotation.</title>
        <authorList>
            <consortium name="The Broad Institute Genomics Platform"/>
            <consortium name="The Broad Institute Genome Sequencing Center for Infectious Disease"/>
            <person name="Wu L."/>
            <person name="Ma J."/>
        </authorList>
    </citation>
    <scope>NUCLEOTIDE SEQUENCE [LARGE SCALE GENOMIC DNA]</scope>
    <source>
        <strain evidence="2">NBRC 100033</strain>
    </source>
</reference>
<protein>
    <submittedName>
        <fullName evidence="1">Uncharacterized protein</fullName>
    </submittedName>
</protein>
<accession>A0ABQ5ZY10</accession>
<gene>
    <name evidence="1" type="ORF">GCM10007878_02090</name>
</gene>
<evidence type="ECO:0000313" key="2">
    <source>
        <dbReference type="Proteomes" id="UP001156682"/>
    </source>
</evidence>
<dbReference type="RefSeq" id="WP_245597851.1">
    <property type="nucleotide sequence ID" value="NZ_BSOR01000005.1"/>
</dbReference>
<comment type="caution">
    <text evidence="1">The sequence shown here is derived from an EMBL/GenBank/DDBJ whole genome shotgun (WGS) entry which is preliminary data.</text>
</comment>
<proteinExistence type="predicted"/>
<dbReference type="EMBL" id="BSOR01000005">
    <property type="protein sequence ID" value="GLR62774.1"/>
    <property type="molecule type" value="Genomic_DNA"/>
</dbReference>
<sequence>MLVKMNALAESERPTSADPDFWNVWSGLEELQDGNPRQVSRPVDWNLISRDWQERSESDKK</sequence>
<name>A0ABQ5ZY10_9GAMM</name>
<organism evidence="1 2">
    <name type="scientific">Marinospirillum insulare</name>
    <dbReference type="NCBI Taxonomy" id="217169"/>
    <lineage>
        <taxon>Bacteria</taxon>
        <taxon>Pseudomonadati</taxon>
        <taxon>Pseudomonadota</taxon>
        <taxon>Gammaproteobacteria</taxon>
        <taxon>Oceanospirillales</taxon>
        <taxon>Oceanospirillaceae</taxon>
        <taxon>Marinospirillum</taxon>
    </lineage>
</organism>
<keyword evidence="2" id="KW-1185">Reference proteome</keyword>